<dbReference type="AlphaFoldDB" id="A0A9W4CVL4"/>
<sequence>MKFGYSVIFASMLGLFSTVFAGKVYICPTSVQIPEETVNAAVKNRLALLDNGQNTYVMAGNLISVRLLNHSIGDVYYGIRAYINIQDRTFQVLEEEGGIGNEQKCSLMEQ</sequence>
<dbReference type="Proteomes" id="UP000683417">
    <property type="component" value="Unassembled WGS sequence"/>
</dbReference>
<feature type="signal peptide" evidence="1">
    <location>
        <begin position="1"/>
        <end position="21"/>
    </location>
</feature>
<evidence type="ECO:0000256" key="1">
    <source>
        <dbReference type="SAM" id="SignalP"/>
    </source>
</evidence>
<evidence type="ECO:0000313" key="3">
    <source>
        <dbReference type="Proteomes" id="UP000683417"/>
    </source>
</evidence>
<comment type="caution">
    <text evidence="2">The sequence shown here is derived from an EMBL/GenBank/DDBJ whole genome shotgun (WGS) entry which is preliminary data.</text>
</comment>
<keyword evidence="1" id="KW-0732">Signal</keyword>
<feature type="chain" id="PRO_5040927696" evidence="1">
    <location>
        <begin position="22"/>
        <end position="110"/>
    </location>
</feature>
<gene>
    <name evidence="2" type="ORF">BGTH12_LOCUS649</name>
</gene>
<reference evidence="2" key="1">
    <citation type="submission" date="2020-10" db="EMBL/GenBank/DDBJ databases">
        <authorList>
            <person name="Muller C M."/>
        </authorList>
    </citation>
    <scope>NUCLEOTIDE SEQUENCE</scope>
    <source>
        <strain evidence="2">THUN-12</strain>
    </source>
</reference>
<accession>A0A9W4CVL4</accession>
<evidence type="ECO:0000313" key="2">
    <source>
        <dbReference type="EMBL" id="CAD6499291.1"/>
    </source>
</evidence>
<name>A0A9W4CVL4_BLUGR</name>
<dbReference type="EMBL" id="CAJHIT010000002">
    <property type="protein sequence ID" value="CAD6499291.1"/>
    <property type="molecule type" value="Genomic_DNA"/>
</dbReference>
<protein>
    <submittedName>
        <fullName evidence="2">BgTH12-03411</fullName>
    </submittedName>
</protein>
<organism evidence="2 3">
    <name type="scientific">Blumeria graminis f. sp. triticale</name>
    <dbReference type="NCBI Taxonomy" id="1689686"/>
    <lineage>
        <taxon>Eukaryota</taxon>
        <taxon>Fungi</taxon>
        <taxon>Dikarya</taxon>
        <taxon>Ascomycota</taxon>
        <taxon>Pezizomycotina</taxon>
        <taxon>Leotiomycetes</taxon>
        <taxon>Erysiphales</taxon>
        <taxon>Erysiphaceae</taxon>
        <taxon>Blumeria</taxon>
    </lineage>
</organism>
<proteinExistence type="predicted"/>